<evidence type="ECO:0000256" key="2">
    <source>
        <dbReference type="ARBA" id="ARBA00023002"/>
    </source>
</evidence>
<dbReference type="InterPro" id="IPR036291">
    <property type="entry name" value="NAD(P)-bd_dom_sf"/>
</dbReference>
<keyword evidence="5" id="KW-1185">Reference proteome</keyword>
<comment type="similarity">
    <text evidence="1">Belongs to the short-chain dehydrogenases/reductases (SDR) family.</text>
</comment>
<feature type="region of interest" description="Disordered" evidence="3">
    <location>
        <begin position="1"/>
        <end position="31"/>
    </location>
</feature>
<dbReference type="InterPro" id="IPR002347">
    <property type="entry name" value="SDR_fam"/>
</dbReference>
<evidence type="ECO:0000313" key="5">
    <source>
        <dbReference type="Proteomes" id="UP000799772"/>
    </source>
</evidence>
<evidence type="ECO:0000256" key="1">
    <source>
        <dbReference type="ARBA" id="ARBA00006484"/>
    </source>
</evidence>
<dbReference type="OrthoDB" id="1933717at2759"/>
<gene>
    <name evidence="4" type="ORF">NA57DRAFT_70157</name>
</gene>
<sequence>MSAPPDHWGNNFTTNHSRAEGPTDPSNNQLPPNFVVVVTGAGKGLGYHIALAYAKAGAHGLCISSRTQKDLDDLSAELRGINPKLDILARTCDTRKIEDVIKLADEVKGRFGRADVVIANAGVISNYIYDGPDGSNRRLPIGVIEDDDFARVIDINLTGSWRVARYFVPLLRDTEDGAKTFIVISSAAAHCEDSKLTPIAYNLSKIATNRMAEHIHNDHYAKDGILAYAVHPGAVVTPQTELHSTQKGDLWERILGDDIGLCGGFLTWLTKERRDWLSGRYLRANWDVEELEKKKDEIVQGDKLKFRMVI</sequence>
<evidence type="ECO:0000256" key="3">
    <source>
        <dbReference type="SAM" id="MobiDB-lite"/>
    </source>
</evidence>
<dbReference type="PRINTS" id="PR00081">
    <property type="entry name" value="GDHRDH"/>
</dbReference>
<proteinExistence type="inferred from homology"/>
<dbReference type="PANTHER" id="PTHR43008">
    <property type="entry name" value="BENZIL REDUCTASE"/>
    <property type="match status" value="1"/>
</dbReference>
<dbReference type="SUPFAM" id="SSF51735">
    <property type="entry name" value="NAD(P)-binding Rossmann-fold domains"/>
    <property type="match status" value="1"/>
</dbReference>
<reference evidence="4" key="1">
    <citation type="journal article" date="2020" name="Stud. Mycol.">
        <title>101 Dothideomycetes genomes: a test case for predicting lifestyles and emergence of pathogens.</title>
        <authorList>
            <person name="Haridas S."/>
            <person name="Albert R."/>
            <person name="Binder M."/>
            <person name="Bloem J."/>
            <person name="Labutti K."/>
            <person name="Salamov A."/>
            <person name="Andreopoulos B."/>
            <person name="Baker S."/>
            <person name="Barry K."/>
            <person name="Bills G."/>
            <person name="Bluhm B."/>
            <person name="Cannon C."/>
            <person name="Castanera R."/>
            <person name="Culley D."/>
            <person name="Daum C."/>
            <person name="Ezra D."/>
            <person name="Gonzalez J."/>
            <person name="Henrissat B."/>
            <person name="Kuo A."/>
            <person name="Liang C."/>
            <person name="Lipzen A."/>
            <person name="Lutzoni F."/>
            <person name="Magnuson J."/>
            <person name="Mondo S."/>
            <person name="Nolan M."/>
            <person name="Ohm R."/>
            <person name="Pangilinan J."/>
            <person name="Park H.-J."/>
            <person name="Ramirez L."/>
            <person name="Alfaro M."/>
            <person name="Sun H."/>
            <person name="Tritt A."/>
            <person name="Yoshinaga Y."/>
            <person name="Zwiers L.-H."/>
            <person name="Turgeon B."/>
            <person name="Goodwin S."/>
            <person name="Spatafora J."/>
            <person name="Crous P."/>
            <person name="Grigoriev I."/>
        </authorList>
    </citation>
    <scope>NUCLEOTIDE SEQUENCE</scope>
    <source>
        <strain evidence="4">CBS 133067</strain>
    </source>
</reference>
<accession>A0A9P4MB41</accession>
<organism evidence="4 5">
    <name type="scientific">Rhizodiscina lignyota</name>
    <dbReference type="NCBI Taxonomy" id="1504668"/>
    <lineage>
        <taxon>Eukaryota</taxon>
        <taxon>Fungi</taxon>
        <taxon>Dikarya</taxon>
        <taxon>Ascomycota</taxon>
        <taxon>Pezizomycotina</taxon>
        <taxon>Dothideomycetes</taxon>
        <taxon>Pleosporomycetidae</taxon>
        <taxon>Aulographales</taxon>
        <taxon>Rhizodiscinaceae</taxon>
        <taxon>Rhizodiscina</taxon>
    </lineage>
</organism>
<dbReference type="Pfam" id="PF00106">
    <property type="entry name" value="adh_short"/>
    <property type="match status" value="1"/>
</dbReference>
<dbReference type="CDD" id="cd05233">
    <property type="entry name" value="SDR_c"/>
    <property type="match status" value="1"/>
</dbReference>
<dbReference type="AlphaFoldDB" id="A0A9P4MB41"/>
<protein>
    <submittedName>
        <fullName evidence="4">NAD(P)-binding protein</fullName>
    </submittedName>
</protein>
<keyword evidence="2" id="KW-0560">Oxidoreductase</keyword>
<dbReference type="Gene3D" id="3.40.50.720">
    <property type="entry name" value="NAD(P)-binding Rossmann-like Domain"/>
    <property type="match status" value="1"/>
</dbReference>
<dbReference type="EMBL" id="ML978121">
    <property type="protein sequence ID" value="KAF2103945.1"/>
    <property type="molecule type" value="Genomic_DNA"/>
</dbReference>
<evidence type="ECO:0000313" key="4">
    <source>
        <dbReference type="EMBL" id="KAF2103945.1"/>
    </source>
</evidence>
<dbReference type="GO" id="GO:0016616">
    <property type="term" value="F:oxidoreductase activity, acting on the CH-OH group of donors, NAD or NADP as acceptor"/>
    <property type="evidence" value="ECO:0007669"/>
    <property type="project" value="UniProtKB-ARBA"/>
</dbReference>
<dbReference type="PANTHER" id="PTHR43008:SF4">
    <property type="entry name" value="CHAIN DEHYDROGENASE, PUTATIVE (AFU_ORTHOLOGUE AFUA_4G08710)-RELATED"/>
    <property type="match status" value="1"/>
</dbReference>
<comment type="caution">
    <text evidence="4">The sequence shown here is derived from an EMBL/GenBank/DDBJ whole genome shotgun (WGS) entry which is preliminary data.</text>
</comment>
<dbReference type="Proteomes" id="UP000799772">
    <property type="component" value="Unassembled WGS sequence"/>
</dbReference>
<dbReference type="GO" id="GO:0050664">
    <property type="term" value="F:oxidoreductase activity, acting on NAD(P)H, oxygen as acceptor"/>
    <property type="evidence" value="ECO:0007669"/>
    <property type="project" value="TreeGrafter"/>
</dbReference>
<name>A0A9P4MB41_9PEZI</name>